<dbReference type="Proteomes" id="UP000189229">
    <property type="component" value="Unassembled WGS sequence"/>
</dbReference>
<accession>A0A1V3X931</accession>
<gene>
    <name evidence="1" type="ORF">BZL30_3526</name>
</gene>
<sequence>MLAVASRSVTIYRDRIDAAFGRVFDTQIRTRHGQSLHCARRAIRRSARVRLRPRPGLPPTQRRALHSARRQARREFFANLRDHAGDHDGPLGFGPGFGPGFGFGFGFGPAARAADGAAADAVVAVAATSGRPSWCC</sequence>
<dbReference type="EMBL" id="MVBM01000003">
    <property type="protein sequence ID" value="OOK75733.1"/>
    <property type="molecule type" value="Genomic_DNA"/>
</dbReference>
<evidence type="ECO:0000313" key="1">
    <source>
        <dbReference type="EMBL" id="OOK75733.1"/>
    </source>
</evidence>
<proteinExistence type="predicted"/>
<dbReference type="AlphaFoldDB" id="A0A1V3X931"/>
<comment type="caution">
    <text evidence="1">The sequence shown here is derived from an EMBL/GenBank/DDBJ whole genome shotgun (WGS) entry which is preliminary data.</text>
</comment>
<evidence type="ECO:0000313" key="2">
    <source>
        <dbReference type="Proteomes" id="UP000189229"/>
    </source>
</evidence>
<organism evidence="1 2">
    <name type="scientific">Mycobacterium kansasii</name>
    <dbReference type="NCBI Taxonomy" id="1768"/>
    <lineage>
        <taxon>Bacteria</taxon>
        <taxon>Bacillati</taxon>
        <taxon>Actinomycetota</taxon>
        <taxon>Actinomycetes</taxon>
        <taxon>Mycobacteriales</taxon>
        <taxon>Mycobacteriaceae</taxon>
        <taxon>Mycobacterium</taxon>
    </lineage>
</organism>
<reference evidence="1 2" key="1">
    <citation type="submission" date="2017-02" db="EMBL/GenBank/DDBJ databases">
        <title>Complete genome sequences of Mycobacterium kansasii strains isolated from rhesus macaques.</title>
        <authorList>
            <person name="Panda A."/>
            <person name="Nagaraj S."/>
            <person name="Zhao X."/>
            <person name="Tettelin H."/>
            <person name="Detolla L.J."/>
        </authorList>
    </citation>
    <scope>NUCLEOTIDE SEQUENCE [LARGE SCALE GENOMIC DNA]</scope>
    <source>
        <strain evidence="1 2">11-3813</strain>
    </source>
</reference>
<protein>
    <submittedName>
        <fullName evidence="1">Uncharacterized protein</fullName>
    </submittedName>
</protein>
<name>A0A1V3X931_MYCKA</name>